<evidence type="ECO:0000256" key="3">
    <source>
        <dbReference type="ARBA" id="ARBA00022679"/>
    </source>
</evidence>
<keyword evidence="6 7" id="KW-0472">Membrane</keyword>
<dbReference type="Pfam" id="PF02397">
    <property type="entry name" value="Bac_transf"/>
    <property type="match status" value="1"/>
</dbReference>
<evidence type="ECO:0000256" key="4">
    <source>
        <dbReference type="ARBA" id="ARBA00022692"/>
    </source>
</evidence>
<dbReference type="OrthoDB" id="9808602at2"/>
<evidence type="ECO:0000256" key="6">
    <source>
        <dbReference type="ARBA" id="ARBA00023136"/>
    </source>
</evidence>
<keyword evidence="5 7" id="KW-1133">Transmembrane helix</keyword>
<proteinExistence type="inferred from homology"/>
<feature type="transmembrane region" description="Helical" evidence="7">
    <location>
        <begin position="324"/>
        <end position="346"/>
    </location>
</feature>
<sequence length="513" mass="56810">MTAIDAGARTVTGLDAPAFPPILTPRATATKPLTTLVPRTEPAIERRRLWEHRYARRLQATDAVVVISATALTALIDTSVWSTGAFAVGRVAVLTTVVWLLCLALVQSRAASISGSGATEYKRVIHATGFAFGVIAMIFVLFQWQGVRLQLIAALPAGLFALLVGRWLWRKWLLGQRRYGHYASRAIVTGSRDDIEYVLRTLDERGSGYVTIGAAPSDQSDEPIVIDGRVHDVVGTMSSVAMHARTLEADTIIVATRPEDDPDFIKRLSWELEGTASELIISSRVADVAGPRISLRPVDGLPLIHVKIPEFEGGKHALKRAVDVAFSSLVMIPFSLIVMPVIALLIKLDDGGPVFFRQTRIGRDGQEFGILKFRTMRADAEERLAELEAQSDGNGVLFKMKNDPRITRIGAILRKYSIDELPQFWNVLIGDMSVVGPRPPLPKEVREYEGKVYRRLFIKPGITGLWQVSGRSDLSWEESVRLDLRYVENWSITSDLMIMWRTAKVMIAPTGAY</sequence>
<keyword evidence="10" id="KW-1185">Reference proteome</keyword>
<organism evidence="9 10">
    <name type="scientific">Microbacterium trichothecenolyticum</name>
    <name type="common">Aureobacterium trichothecenolyticum</name>
    <dbReference type="NCBI Taxonomy" id="69370"/>
    <lineage>
        <taxon>Bacteria</taxon>
        <taxon>Bacillati</taxon>
        <taxon>Actinomycetota</taxon>
        <taxon>Actinomycetes</taxon>
        <taxon>Micrococcales</taxon>
        <taxon>Microbacteriaceae</taxon>
        <taxon>Microbacterium</taxon>
    </lineage>
</organism>
<dbReference type="InterPro" id="IPR003362">
    <property type="entry name" value="Bact_transf"/>
</dbReference>
<dbReference type="GO" id="GO:0016780">
    <property type="term" value="F:phosphotransferase activity, for other substituted phosphate groups"/>
    <property type="evidence" value="ECO:0007669"/>
    <property type="project" value="TreeGrafter"/>
</dbReference>
<dbReference type="NCBIfam" id="TIGR03025">
    <property type="entry name" value="EPS_sugtrans"/>
    <property type="match status" value="1"/>
</dbReference>
<feature type="transmembrane region" description="Helical" evidence="7">
    <location>
        <begin position="63"/>
        <end position="81"/>
    </location>
</feature>
<evidence type="ECO:0000256" key="5">
    <source>
        <dbReference type="ARBA" id="ARBA00022989"/>
    </source>
</evidence>
<keyword evidence="4 7" id="KW-0812">Transmembrane</keyword>
<dbReference type="PANTHER" id="PTHR30576">
    <property type="entry name" value="COLANIC BIOSYNTHESIS UDP-GLUCOSE LIPID CARRIER TRANSFERASE"/>
    <property type="match status" value="1"/>
</dbReference>
<feature type="transmembrane region" description="Helical" evidence="7">
    <location>
        <begin position="87"/>
        <end position="106"/>
    </location>
</feature>
<feature type="transmembrane region" description="Helical" evidence="7">
    <location>
        <begin position="151"/>
        <end position="169"/>
    </location>
</feature>
<feature type="transmembrane region" description="Helical" evidence="7">
    <location>
        <begin position="127"/>
        <end position="145"/>
    </location>
</feature>
<evidence type="ECO:0000256" key="1">
    <source>
        <dbReference type="ARBA" id="ARBA00004141"/>
    </source>
</evidence>
<accession>A0A0M2HHL5</accession>
<comment type="similarity">
    <text evidence="2">Belongs to the bacterial sugar transferase family.</text>
</comment>
<dbReference type="Proteomes" id="UP000034098">
    <property type="component" value="Unassembled WGS sequence"/>
</dbReference>
<protein>
    <submittedName>
        <fullName evidence="9">Putative sugar transferase EpsL</fullName>
        <ecNumber evidence="9">2.-.-.-</ecNumber>
    </submittedName>
</protein>
<name>A0A0M2HHL5_MICTR</name>
<dbReference type="EMBL" id="JYJA01000029">
    <property type="protein sequence ID" value="KJL43795.1"/>
    <property type="molecule type" value="Genomic_DNA"/>
</dbReference>
<dbReference type="GO" id="GO:0016020">
    <property type="term" value="C:membrane"/>
    <property type="evidence" value="ECO:0007669"/>
    <property type="project" value="UniProtKB-SubCell"/>
</dbReference>
<dbReference type="RefSeq" id="WP_045297593.1">
    <property type="nucleotide sequence ID" value="NZ_JYJA01000029.1"/>
</dbReference>
<dbReference type="AlphaFoldDB" id="A0A0M2HHL5"/>
<evidence type="ECO:0000313" key="9">
    <source>
        <dbReference type="EMBL" id="KJL43795.1"/>
    </source>
</evidence>
<dbReference type="PANTHER" id="PTHR30576:SF10">
    <property type="entry name" value="SLL5057 PROTEIN"/>
    <property type="match status" value="1"/>
</dbReference>
<comment type="subcellular location">
    <subcellularLocation>
        <location evidence="1">Membrane</location>
        <topology evidence="1">Multi-pass membrane protein</topology>
    </subcellularLocation>
</comment>
<dbReference type="EC" id="2.-.-.-" evidence="9"/>
<dbReference type="InterPro" id="IPR017475">
    <property type="entry name" value="EPS_sugar_tfrase"/>
</dbReference>
<evidence type="ECO:0000259" key="8">
    <source>
        <dbReference type="Pfam" id="PF02397"/>
    </source>
</evidence>
<gene>
    <name evidence="9" type="primary">epsL_1</name>
    <name evidence="9" type="ORF">RS82_01171</name>
</gene>
<reference evidence="9 10" key="1">
    <citation type="submission" date="2015-02" db="EMBL/GenBank/DDBJ databases">
        <title>Draft genome sequences of ten Microbacterium spp. with emphasis on heavy metal contaminated environments.</title>
        <authorList>
            <person name="Corretto E."/>
        </authorList>
    </citation>
    <scope>NUCLEOTIDE SEQUENCE [LARGE SCALE GENOMIC DNA]</scope>
    <source>
        <strain evidence="9 10">DSM 8608</strain>
    </source>
</reference>
<feature type="domain" description="Bacterial sugar transferase" evidence="8">
    <location>
        <begin position="319"/>
        <end position="507"/>
    </location>
</feature>
<evidence type="ECO:0000256" key="7">
    <source>
        <dbReference type="SAM" id="Phobius"/>
    </source>
</evidence>
<keyword evidence="3 9" id="KW-0808">Transferase</keyword>
<evidence type="ECO:0000256" key="2">
    <source>
        <dbReference type="ARBA" id="ARBA00006464"/>
    </source>
</evidence>
<evidence type="ECO:0000313" key="10">
    <source>
        <dbReference type="Proteomes" id="UP000034098"/>
    </source>
</evidence>
<comment type="caution">
    <text evidence="9">The sequence shown here is derived from an EMBL/GenBank/DDBJ whole genome shotgun (WGS) entry which is preliminary data.</text>
</comment>
<dbReference type="PATRIC" id="fig|69370.6.peg.1205"/>